<dbReference type="AlphaFoldDB" id="A0A291R0G0"/>
<evidence type="ECO:0008006" key="3">
    <source>
        <dbReference type="Google" id="ProtNLM"/>
    </source>
</evidence>
<dbReference type="Proteomes" id="UP000220133">
    <property type="component" value="Chromosome"/>
</dbReference>
<dbReference type="KEGG" id="cbae:COR50_21735"/>
<evidence type="ECO:0000313" key="2">
    <source>
        <dbReference type="Proteomes" id="UP000220133"/>
    </source>
</evidence>
<reference evidence="1 2" key="1">
    <citation type="submission" date="2017-10" db="EMBL/GenBank/DDBJ databases">
        <title>Paenichitinophaga pekingensis gen. nov., sp. nov., isolated from activated sludge.</title>
        <authorList>
            <person name="Jin D."/>
            <person name="Kong X."/>
            <person name="Deng Y."/>
            <person name="Bai Z."/>
        </authorList>
    </citation>
    <scope>NUCLEOTIDE SEQUENCE [LARGE SCALE GENOMIC DNA]</scope>
    <source>
        <strain evidence="1 2">13</strain>
    </source>
</reference>
<name>A0A291R0G0_9BACT</name>
<sequence length="165" mass="18887">MLKIILLILIVSSCSSMKGVKKEDKLEGVWVPVKIEWKSAVEGDQELEGINHASFYIFSFAKSEFILVGSTNAPGDNDSLIIASEPGYSLYYGKWEMRDSIVLTKYKKVYSFLNLPGDTMMLKERVDTLILRNEILIFNNEPYKPYTNTDTGKISRFWRQAKEAK</sequence>
<dbReference type="EMBL" id="CP023777">
    <property type="protein sequence ID" value="ATL49584.1"/>
    <property type="molecule type" value="Genomic_DNA"/>
</dbReference>
<organism evidence="1 2">
    <name type="scientific">Chitinophaga caeni</name>
    <dbReference type="NCBI Taxonomy" id="2029983"/>
    <lineage>
        <taxon>Bacteria</taxon>
        <taxon>Pseudomonadati</taxon>
        <taxon>Bacteroidota</taxon>
        <taxon>Chitinophagia</taxon>
        <taxon>Chitinophagales</taxon>
        <taxon>Chitinophagaceae</taxon>
        <taxon>Chitinophaga</taxon>
    </lineage>
</organism>
<accession>A0A291R0G0</accession>
<protein>
    <recommendedName>
        <fullName evidence="3">Lipocalin-like domain-containing protein</fullName>
    </recommendedName>
</protein>
<dbReference type="OrthoDB" id="9981248at2"/>
<proteinExistence type="predicted"/>
<gene>
    <name evidence="1" type="ORF">COR50_21735</name>
</gene>
<dbReference type="RefSeq" id="WP_098195951.1">
    <property type="nucleotide sequence ID" value="NZ_CP023777.1"/>
</dbReference>
<keyword evidence="2" id="KW-1185">Reference proteome</keyword>
<evidence type="ECO:0000313" key="1">
    <source>
        <dbReference type="EMBL" id="ATL49584.1"/>
    </source>
</evidence>